<name>A0A4R2CXX4_SHIGR</name>
<sequence length="45" mass="5320">MENYDLYLNPEKPAIGLYVRACPTLPMRRTGFSMARRKKTRYLPT</sequence>
<proteinExistence type="predicted"/>
<gene>
    <name evidence="1" type="ORF">EV665_105183</name>
</gene>
<comment type="caution">
    <text evidence="1">The sequence shown here is derived from an EMBL/GenBank/DDBJ whole genome shotgun (WGS) entry which is preliminary data.</text>
</comment>
<keyword evidence="2" id="KW-1185">Reference proteome</keyword>
<dbReference type="RefSeq" id="WP_245507688.1">
    <property type="nucleotide sequence ID" value="NZ_BAABEI010000002.1"/>
</dbReference>
<evidence type="ECO:0000313" key="2">
    <source>
        <dbReference type="Proteomes" id="UP000295351"/>
    </source>
</evidence>
<dbReference type="Proteomes" id="UP000295351">
    <property type="component" value="Unassembled WGS sequence"/>
</dbReference>
<reference evidence="1 2" key="1">
    <citation type="submission" date="2019-03" db="EMBL/GenBank/DDBJ databases">
        <title>Genomic Encyclopedia of Type Strains, Phase IV (KMG-IV): sequencing the most valuable type-strain genomes for metagenomic binning, comparative biology and taxonomic classification.</title>
        <authorList>
            <person name="Goeker M."/>
        </authorList>
    </citation>
    <scope>NUCLEOTIDE SEQUENCE [LARGE SCALE GENOMIC DNA]</scope>
    <source>
        <strain evidence="1 2">DSM 18401</strain>
    </source>
</reference>
<evidence type="ECO:0000313" key="1">
    <source>
        <dbReference type="EMBL" id="TCN46096.1"/>
    </source>
</evidence>
<dbReference type="AlphaFoldDB" id="A0A4R2CXX4"/>
<dbReference type="EMBL" id="SLVX01000005">
    <property type="protein sequence ID" value="TCN46096.1"/>
    <property type="molecule type" value="Genomic_DNA"/>
</dbReference>
<accession>A0A4R2CXX4</accession>
<organism evidence="1 2">
    <name type="scientific">Shinella granuli</name>
    <dbReference type="NCBI Taxonomy" id="323621"/>
    <lineage>
        <taxon>Bacteria</taxon>
        <taxon>Pseudomonadati</taxon>
        <taxon>Pseudomonadota</taxon>
        <taxon>Alphaproteobacteria</taxon>
        <taxon>Hyphomicrobiales</taxon>
        <taxon>Rhizobiaceae</taxon>
        <taxon>Shinella</taxon>
    </lineage>
</organism>
<protein>
    <submittedName>
        <fullName evidence="1">Uncharacterized protein</fullName>
    </submittedName>
</protein>